<keyword evidence="1" id="KW-0539">Nucleus</keyword>
<dbReference type="PROSITE" id="PS00463">
    <property type="entry name" value="ZN2_CY6_FUNGAL_1"/>
    <property type="match status" value="1"/>
</dbReference>
<accession>A0A1B8GNP0</accession>
<dbReference type="AlphaFoldDB" id="A0A1B8GNP0"/>
<dbReference type="Pfam" id="PF00172">
    <property type="entry name" value="Zn_clus"/>
    <property type="match status" value="1"/>
</dbReference>
<protein>
    <recommendedName>
        <fullName evidence="3">Zn(2)-C6 fungal-type domain-containing protein</fullName>
    </recommendedName>
</protein>
<feature type="region of interest" description="Disordered" evidence="2">
    <location>
        <begin position="1"/>
        <end position="33"/>
    </location>
</feature>
<dbReference type="PANTHER" id="PTHR47425:SF2">
    <property type="entry name" value="FARB-RELATED"/>
    <property type="match status" value="1"/>
</dbReference>
<dbReference type="Gene3D" id="4.10.240.10">
    <property type="entry name" value="Zn(2)-C6 fungal-type DNA-binding domain"/>
    <property type="match status" value="1"/>
</dbReference>
<evidence type="ECO:0000256" key="2">
    <source>
        <dbReference type="SAM" id="MobiDB-lite"/>
    </source>
</evidence>
<reference evidence="4 5" key="1">
    <citation type="submission" date="2016-03" db="EMBL/GenBank/DDBJ databases">
        <title>Comparative genomics of Pseudogymnoascus destructans, the fungus causing white-nose syndrome of bats.</title>
        <authorList>
            <person name="Palmer J.M."/>
            <person name="Drees K.P."/>
            <person name="Foster J.T."/>
            <person name="Lindner D.L."/>
        </authorList>
    </citation>
    <scope>NUCLEOTIDE SEQUENCE [LARGE SCALE GENOMIC DNA]</scope>
    <source>
        <strain evidence="4 5">UAMH 10579</strain>
    </source>
</reference>
<evidence type="ECO:0000259" key="3">
    <source>
        <dbReference type="PROSITE" id="PS50048"/>
    </source>
</evidence>
<dbReference type="PROSITE" id="PS50048">
    <property type="entry name" value="ZN2_CY6_FUNGAL_2"/>
    <property type="match status" value="1"/>
</dbReference>
<evidence type="ECO:0000313" key="5">
    <source>
        <dbReference type="Proteomes" id="UP000091956"/>
    </source>
</evidence>
<dbReference type="Proteomes" id="UP000091956">
    <property type="component" value="Unassembled WGS sequence"/>
</dbReference>
<dbReference type="SUPFAM" id="SSF57701">
    <property type="entry name" value="Zn2/Cys6 DNA-binding domain"/>
    <property type="match status" value="1"/>
</dbReference>
<dbReference type="CDD" id="cd00067">
    <property type="entry name" value="GAL4"/>
    <property type="match status" value="1"/>
</dbReference>
<dbReference type="SMART" id="SM00066">
    <property type="entry name" value="GAL4"/>
    <property type="match status" value="1"/>
</dbReference>
<feature type="region of interest" description="Disordered" evidence="2">
    <location>
        <begin position="189"/>
        <end position="209"/>
    </location>
</feature>
<proteinExistence type="predicted"/>
<dbReference type="EMBL" id="KV460222">
    <property type="protein sequence ID" value="OBT97426.1"/>
    <property type="molecule type" value="Genomic_DNA"/>
</dbReference>
<evidence type="ECO:0000313" key="4">
    <source>
        <dbReference type="EMBL" id="OBT97426.1"/>
    </source>
</evidence>
<dbReference type="PANTHER" id="PTHR47425">
    <property type="entry name" value="FARB-RELATED"/>
    <property type="match status" value="1"/>
</dbReference>
<dbReference type="InterPro" id="IPR036864">
    <property type="entry name" value="Zn2-C6_fun-type_DNA-bd_sf"/>
</dbReference>
<keyword evidence="5" id="KW-1185">Reference proteome</keyword>
<organism evidence="4 5">
    <name type="scientific">Pseudogymnoascus verrucosus</name>
    <dbReference type="NCBI Taxonomy" id="342668"/>
    <lineage>
        <taxon>Eukaryota</taxon>
        <taxon>Fungi</taxon>
        <taxon>Dikarya</taxon>
        <taxon>Ascomycota</taxon>
        <taxon>Pezizomycotina</taxon>
        <taxon>Leotiomycetes</taxon>
        <taxon>Thelebolales</taxon>
        <taxon>Thelebolaceae</taxon>
        <taxon>Pseudogymnoascus</taxon>
    </lineage>
</organism>
<evidence type="ECO:0000256" key="1">
    <source>
        <dbReference type="ARBA" id="ARBA00023242"/>
    </source>
</evidence>
<sequence length="288" mass="32941">MTMDDSPIGGVVNKPGQANGSEKCPKAETVRTRPWKRRSSKACTSCRVRKVRCDLLLLGKSPCSNCKHDEIDCCLPPPKRRRRLTEMMPEEVVSQIDTKSSPEVDCAAGLDVLDAFSPANIQEWQRLSLEFPDFDEQPSKMDDSTMEMPIMSWDHFEEQLQPSPISDLPEQIASSWDDFRPETQQILAHANPLPTPTSPSSLYSDSTERSRISRQPVSEFAKIFHAKIERDVHEYLQRMESKIKHDIHEYMQRIEVLSVPQQPLQDALLKSYIEFVHGHFPLIDPLID</sequence>
<dbReference type="GeneID" id="28837729"/>
<dbReference type="InterPro" id="IPR052761">
    <property type="entry name" value="Fungal_Detox/Toxin_TFs"/>
</dbReference>
<dbReference type="GO" id="GO:0000981">
    <property type="term" value="F:DNA-binding transcription factor activity, RNA polymerase II-specific"/>
    <property type="evidence" value="ECO:0007669"/>
    <property type="project" value="InterPro"/>
</dbReference>
<reference evidence="5" key="2">
    <citation type="journal article" date="2018" name="Nat. Commun.">
        <title>Extreme sensitivity to ultraviolet light in the fungal pathogen causing white-nose syndrome of bats.</title>
        <authorList>
            <person name="Palmer J.M."/>
            <person name="Drees K.P."/>
            <person name="Foster J.T."/>
            <person name="Lindner D.L."/>
        </authorList>
    </citation>
    <scope>NUCLEOTIDE SEQUENCE [LARGE SCALE GENOMIC DNA]</scope>
    <source>
        <strain evidence="5">UAMH 10579</strain>
    </source>
</reference>
<gene>
    <name evidence="4" type="ORF">VE01_04343</name>
</gene>
<dbReference type="InterPro" id="IPR001138">
    <property type="entry name" value="Zn2Cys6_DnaBD"/>
</dbReference>
<name>A0A1B8GNP0_9PEZI</name>
<dbReference type="RefSeq" id="XP_018131159.1">
    <property type="nucleotide sequence ID" value="XM_018273818.1"/>
</dbReference>
<feature type="domain" description="Zn(2)-C6 fungal-type" evidence="3">
    <location>
        <begin position="42"/>
        <end position="73"/>
    </location>
</feature>
<dbReference type="GO" id="GO:0008270">
    <property type="term" value="F:zinc ion binding"/>
    <property type="evidence" value="ECO:0007669"/>
    <property type="project" value="InterPro"/>
</dbReference>
<dbReference type="STRING" id="342668.A0A1B8GNP0"/>